<dbReference type="Proteomes" id="UP000199280">
    <property type="component" value="Unassembled WGS sequence"/>
</dbReference>
<reference evidence="2 4" key="2">
    <citation type="submission" date="2016-10" db="EMBL/GenBank/DDBJ databases">
        <authorList>
            <person name="Varghese N."/>
            <person name="Submissions S."/>
        </authorList>
    </citation>
    <scope>NUCLEOTIDE SEQUENCE [LARGE SCALE GENOMIC DNA]</scope>
    <source>
        <strain evidence="2 4">DSM 22150</strain>
    </source>
</reference>
<dbReference type="EMBL" id="FJNB01000012">
    <property type="protein sequence ID" value="CZR01036.1"/>
    <property type="molecule type" value="Genomic_DNA"/>
</dbReference>
<accession>A0A143YZ49</accession>
<proteinExistence type="predicted"/>
<gene>
    <name evidence="2" type="ORF">SAMN05216375_11210</name>
    <name evidence="1" type="ORF">TR210_1794</name>
</gene>
<evidence type="ECO:0000313" key="3">
    <source>
        <dbReference type="Proteomes" id="UP000076878"/>
    </source>
</evidence>
<keyword evidence="4" id="KW-1185">Reference proteome</keyword>
<reference evidence="1 3" key="1">
    <citation type="submission" date="2016-02" db="EMBL/GenBank/DDBJ databases">
        <authorList>
            <person name="Wen L."/>
            <person name="He K."/>
            <person name="Yang H."/>
        </authorList>
    </citation>
    <scope>NUCLEOTIDE SEQUENCE [LARGE SCALE GENOMIC DNA]</scope>
    <source>
        <strain evidence="1">Trichococcus_R210</strain>
    </source>
</reference>
<name>A0A143YZ49_9LACT</name>
<evidence type="ECO:0000313" key="4">
    <source>
        <dbReference type="Proteomes" id="UP000199280"/>
    </source>
</evidence>
<organism evidence="1 3">
    <name type="scientific">Trichococcus ilyis</name>
    <dbReference type="NCBI Taxonomy" id="640938"/>
    <lineage>
        <taxon>Bacteria</taxon>
        <taxon>Bacillati</taxon>
        <taxon>Bacillota</taxon>
        <taxon>Bacilli</taxon>
        <taxon>Lactobacillales</taxon>
        <taxon>Carnobacteriaceae</taxon>
        <taxon>Trichococcus</taxon>
    </lineage>
</organism>
<sequence>MMRVFVIMMEISRFHYESSWLNDTQEKRSPDGFHARYQSFTNKLLLYILYILGLLF</sequence>
<dbReference type="Proteomes" id="UP000076878">
    <property type="component" value="Unassembled WGS sequence"/>
</dbReference>
<dbReference type="EMBL" id="FNYT01000012">
    <property type="protein sequence ID" value="SEJ36129.1"/>
    <property type="molecule type" value="Genomic_DNA"/>
</dbReference>
<protein>
    <submittedName>
        <fullName evidence="1">Uncharacterized protein</fullName>
    </submittedName>
</protein>
<dbReference type="AlphaFoldDB" id="A0A143YZ49"/>
<evidence type="ECO:0000313" key="2">
    <source>
        <dbReference type="EMBL" id="SEJ36129.1"/>
    </source>
</evidence>
<dbReference type="STRING" id="640938.TR210_1794"/>
<evidence type="ECO:0000313" key="1">
    <source>
        <dbReference type="EMBL" id="CZR01036.1"/>
    </source>
</evidence>